<evidence type="ECO:0000256" key="8">
    <source>
        <dbReference type="ARBA" id="ARBA00029447"/>
    </source>
</evidence>
<dbReference type="PANTHER" id="PTHR32089">
    <property type="entry name" value="METHYL-ACCEPTING CHEMOTAXIS PROTEIN MCPB"/>
    <property type="match status" value="1"/>
</dbReference>
<gene>
    <name evidence="13" type="ORF">P4S50_00725</name>
</gene>
<feature type="transmembrane region" description="Helical" evidence="10">
    <location>
        <begin position="278"/>
        <end position="298"/>
    </location>
</feature>
<dbReference type="SUPFAM" id="SSF58104">
    <property type="entry name" value="Methyl-accepting chemotaxis protein (MCP) signaling domain"/>
    <property type="match status" value="1"/>
</dbReference>
<dbReference type="Gene3D" id="1.10.287.950">
    <property type="entry name" value="Methyl-accepting chemotaxis protein"/>
    <property type="match status" value="1"/>
</dbReference>
<dbReference type="RefSeq" id="WP_277732596.1">
    <property type="nucleotide sequence ID" value="NZ_CP120733.1"/>
</dbReference>
<keyword evidence="6 10" id="KW-0472">Membrane</keyword>
<keyword evidence="5 10" id="KW-1133">Transmembrane helix</keyword>
<dbReference type="CDD" id="cd11386">
    <property type="entry name" value="MCP_signal"/>
    <property type="match status" value="1"/>
</dbReference>
<reference evidence="13 14" key="1">
    <citation type="submission" date="2023-03" db="EMBL/GenBank/DDBJ databases">
        <title>Complete genome sequence of Tepidibacter sp. SWIR-1, isolated from a deep-sea hydrothermal vent.</title>
        <authorList>
            <person name="Li X."/>
        </authorList>
    </citation>
    <scope>NUCLEOTIDE SEQUENCE [LARGE SCALE GENOMIC DNA]</scope>
    <source>
        <strain evidence="13 14">SWIR-1</strain>
    </source>
</reference>
<proteinExistence type="inferred from homology"/>
<dbReference type="PROSITE" id="PS50885">
    <property type="entry name" value="HAMP"/>
    <property type="match status" value="1"/>
</dbReference>
<dbReference type="SUPFAM" id="SSF103190">
    <property type="entry name" value="Sensory domain-like"/>
    <property type="match status" value="1"/>
</dbReference>
<evidence type="ECO:0000256" key="2">
    <source>
        <dbReference type="ARBA" id="ARBA00022475"/>
    </source>
</evidence>
<dbReference type="EMBL" id="CP120733">
    <property type="protein sequence ID" value="WFD10629.1"/>
    <property type="molecule type" value="Genomic_DNA"/>
</dbReference>
<evidence type="ECO:0000259" key="11">
    <source>
        <dbReference type="PROSITE" id="PS50111"/>
    </source>
</evidence>
<dbReference type="InterPro" id="IPR003660">
    <property type="entry name" value="HAMP_dom"/>
</dbReference>
<evidence type="ECO:0000256" key="9">
    <source>
        <dbReference type="PROSITE-ProRule" id="PRU00284"/>
    </source>
</evidence>
<dbReference type="SMART" id="SM00304">
    <property type="entry name" value="HAMP"/>
    <property type="match status" value="1"/>
</dbReference>
<name>A0ABY8ECJ6_9FIRM</name>
<dbReference type="Pfam" id="PF00015">
    <property type="entry name" value="MCPsignal"/>
    <property type="match status" value="1"/>
</dbReference>
<protein>
    <submittedName>
        <fullName evidence="13">Methyl-accepting chemotaxis protein</fullName>
    </submittedName>
</protein>
<evidence type="ECO:0000256" key="1">
    <source>
        <dbReference type="ARBA" id="ARBA00004651"/>
    </source>
</evidence>
<dbReference type="PROSITE" id="PS50111">
    <property type="entry name" value="CHEMOTAXIS_TRANSDUC_2"/>
    <property type="match status" value="1"/>
</dbReference>
<accession>A0ABY8ECJ6</accession>
<dbReference type="Proteomes" id="UP001222800">
    <property type="component" value="Chromosome"/>
</dbReference>
<evidence type="ECO:0000256" key="4">
    <source>
        <dbReference type="ARBA" id="ARBA00022692"/>
    </source>
</evidence>
<dbReference type="InterPro" id="IPR004089">
    <property type="entry name" value="MCPsignal_dom"/>
</dbReference>
<keyword evidence="7 9" id="KW-0807">Transducer</keyword>
<comment type="subcellular location">
    <subcellularLocation>
        <location evidence="1">Cell membrane</location>
        <topology evidence="1">Multi-pass membrane protein</topology>
    </subcellularLocation>
</comment>
<dbReference type="InterPro" id="IPR029151">
    <property type="entry name" value="Sensor-like_sf"/>
</dbReference>
<keyword evidence="14" id="KW-1185">Reference proteome</keyword>
<dbReference type="SMART" id="SM00283">
    <property type="entry name" value="MA"/>
    <property type="match status" value="1"/>
</dbReference>
<evidence type="ECO:0000256" key="5">
    <source>
        <dbReference type="ARBA" id="ARBA00022989"/>
    </source>
</evidence>
<evidence type="ECO:0000259" key="12">
    <source>
        <dbReference type="PROSITE" id="PS50885"/>
    </source>
</evidence>
<keyword evidence="3" id="KW-0145">Chemotaxis</keyword>
<evidence type="ECO:0000256" key="6">
    <source>
        <dbReference type="ARBA" id="ARBA00023136"/>
    </source>
</evidence>
<dbReference type="CDD" id="cd06225">
    <property type="entry name" value="HAMP"/>
    <property type="match status" value="1"/>
</dbReference>
<feature type="domain" description="Methyl-accepting transducer" evidence="11">
    <location>
        <begin position="371"/>
        <end position="607"/>
    </location>
</feature>
<evidence type="ECO:0000313" key="13">
    <source>
        <dbReference type="EMBL" id="WFD10629.1"/>
    </source>
</evidence>
<keyword evidence="2" id="KW-1003">Cell membrane</keyword>
<feature type="transmembrane region" description="Helical" evidence="10">
    <location>
        <begin position="7"/>
        <end position="27"/>
    </location>
</feature>
<evidence type="ECO:0000256" key="7">
    <source>
        <dbReference type="ARBA" id="ARBA00023224"/>
    </source>
</evidence>
<sequence>MKLRSKLTISLILISNIALLIVSLIGYTNARNNLKENIDYQMNLTVEKMSMQFDEWVLNKSQIIETIAEIIKNTDSTDNISRNHLLAYQRDPDIYDIYVAFVENGYLIDGDNWIPPEGYDARDRAWFKNALKNDKLSFSIIHDDETVKDIFNTTLSLPIKDKNNNTIAVLGGDIAIKELNEDVKKMDLQGHGYGFLIDDTGFCLSHPDDKLVKTNLLENKEMKEQVNEMLKQKDGKIKYTSGKNDSLIVYRKIPSTNWILALNVNESDVYKNLYELRMMYIVINLLAFIVTVIFSFYLSGNIIRPINDLKKVTNTIGTGDLTAKIELNKKDEVGELANSFEIMTNNLKDLVLNTYDISNNLSASSNQLSHSSDDLNLISEDVSDSINKISIDLTNQFEEMNKTKDTVNEIVQSIQQVALNSQDMNNHGLTVLESAQNGKVTIDKTISTMDNIEEVMQKSSYATEVLTQNSNEITSIINIISDIANKTNLLSLNAAIEAARAGESGKGFAVVADEIGKLAEESNRSAEKISSLIKEVQLQTKNAIDLMNKGMYTAKEGSNAVSDAKTAFDEILEGVNEITYKIQDVSASSQQIYASSQEIACTIENVSNISEENVVNSEKVASASQKQLTIIEEMDLSSKNLADMSAELQENILKFKI</sequence>
<keyword evidence="4 10" id="KW-0812">Transmembrane</keyword>
<dbReference type="Gene3D" id="1.10.8.500">
    <property type="entry name" value="HAMP domain in histidine kinase"/>
    <property type="match status" value="1"/>
</dbReference>
<evidence type="ECO:0000256" key="10">
    <source>
        <dbReference type="SAM" id="Phobius"/>
    </source>
</evidence>
<dbReference type="CDD" id="cd12912">
    <property type="entry name" value="PDC2_MCP_like"/>
    <property type="match status" value="1"/>
</dbReference>
<dbReference type="Pfam" id="PF02743">
    <property type="entry name" value="dCache_1"/>
    <property type="match status" value="1"/>
</dbReference>
<evidence type="ECO:0000256" key="3">
    <source>
        <dbReference type="ARBA" id="ARBA00022500"/>
    </source>
</evidence>
<evidence type="ECO:0000313" key="14">
    <source>
        <dbReference type="Proteomes" id="UP001222800"/>
    </source>
</evidence>
<feature type="domain" description="HAMP" evidence="12">
    <location>
        <begin position="300"/>
        <end position="352"/>
    </location>
</feature>
<dbReference type="Gene3D" id="3.30.450.20">
    <property type="entry name" value="PAS domain"/>
    <property type="match status" value="2"/>
</dbReference>
<dbReference type="PANTHER" id="PTHR32089:SF112">
    <property type="entry name" value="LYSOZYME-LIKE PROTEIN-RELATED"/>
    <property type="match status" value="1"/>
</dbReference>
<dbReference type="CDD" id="cd12913">
    <property type="entry name" value="PDC1_MCP_like"/>
    <property type="match status" value="1"/>
</dbReference>
<dbReference type="InterPro" id="IPR033479">
    <property type="entry name" value="dCache_1"/>
</dbReference>
<comment type="similarity">
    <text evidence="8">Belongs to the methyl-accepting chemotaxis (MCP) protein family.</text>
</comment>
<dbReference type="Pfam" id="PF00672">
    <property type="entry name" value="HAMP"/>
    <property type="match status" value="1"/>
</dbReference>
<organism evidence="13 14">
    <name type="scientific">Tepidibacter hydrothermalis</name>
    <dbReference type="NCBI Taxonomy" id="3036126"/>
    <lineage>
        <taxon>Bacteria</taxon>
        <taxon>Bacillati</taxon>
        <taxon>Bacillota</taxon>
        <taxon>Clostridia</taxon>
        <taxon>Peptostreptococcales</taxon>
        <taxon>Peptostreptococcaceae</taxon>
        <taxon>Tepidibacter</taxon>
    </lineage>
</organism>